<organism evidence="3 4">
    <name type="scientific">Candidatus Nitrosocosmicus arcticus</name>
    <dbReference type="NCBI Taxonomy" id="2035267"/>
    <lineage>
        <taxon>Archaea</taxon>
        <taxon>Nitrososphaerota</taxon>
        <taxon>Nitrososphaeria</taxon>
        <taxon>Nitrososphaerales</taxon>
        <taxon>Nitrososphaeraceae</taxon>
        <taxon>Candidatus Nitrosocosmicus</taxon>
    </lineage>
</organism>
<keyword evidence="4" id="KW-1185">Reference proteome</keyword>
<feature type="transmembrane region" description="Helical" evidence="2">
    <location>
        <begin position="39"/>
        <end position="61"/>
    </location>
</feature>
<reference evidence="3 4" key="1">
    <citation type="journal article" date="2019" name="Front. Microbiol.">
        <title>Ammonia Oxidation by the Arctic Terrestrial Thaumarchaeote Candidatus Nitrosocosmicus arcticus Is Stimulated by Increasing Temperatures.</title>
        <authorList>
            <person name="Alves R.J.E."/>
            <person name="Kerou M."/>
            <person name="Zappe A."/>
            <person name="Bittner R."/>
            <person name="Abby S.S."/>
            <person name="Schmidt H.A."/>
            <person name="Pfeifer K."/>
            <person name="Schleper C."/>
        </authorList>
    </citation>
    <scope>NUCLEOTIDE SEQUENCE [LARGE SCALE GENOMIC DNA]</scope>
    <source>
        <strain evidence="3 4">Kfb</strain>
    </source>
</reference>
<feature type="compositionally biased region" description="Low complexity" evidence="1">
    <location>
        <begin position="13"/>
        <end position="25"/>
    </location>
</feature>
<keyword evidence="2" id="KW-1133">Transmembrane helix</keyword>
<dbReference type="RefSeq" id="WP_144733224.1">
    <property type="nucleotide sequence ID" value="NZ_ML675588.1"/>
</dbReference>
<name>A0A557ST47_9ARCH</name>
<keyword evidence="2" id="KW-0812">Transmembrane</keyword>
<dbReference type="Proteomes" id="UP000315289">
    <property type="component" value="Unassembled WGS sequence"/>
</dbReference>
<evidence type="ECO:0000256" key="1">
    <source>
        <dbReference type="SAM" id="MobiDB-lite"/>
    </source>
</evidence>
<protein>
    <recommendedName>
        <fullName evidence="5">Protein-disulfide isomerase</fullName>
    </recommendedName>
</protein>
<feature type="compositionally biased region" description="Basic and acidic residues" evidence="1">
    <location>
        <begin position="1"/>
        <end position="12"/>
    </location>
</feature>
<gene>
    <name evidence="3" type="ORF">NARC_130111</name>
</gene>
<dbReference type="OrthoDB" id="10863at2157"/>
<evidence type="ECO:0000256" key="2">
    <source>
        <dbReference type="SAM" id="Phobius"/>
    </source>
</evidence>
<dbReference type="AlphaFoldDB" id="A0A557ST47"/>
<comment type="caution">
    <text evidence="3">The sequence shown here is derived from an EMBL/GenBank/DDBJ whole genome shotgun (WGS) entry which is preliminary data.</text>
</comment>
<evidence type="ECO:0000313" key="4">
    <source>
        <dbReference type="Proteomes" id="UP000315289"/>
    </source>
</evidence>
<dbReference type="EMBL" id="VOAH01000013">
    <property type="protein sequence ID" value="TVP39772.1"/>
    <property type="molecule type" value="Genomic_DNA"/>
</dbReference>
<evidence type="ECO:0008006" key="5">
    <source>
        <dbReference type="Google" id="ProtNLM"/>
    </source>
</evidence>
<proteinExistence type="predicted"/>
<feature type="region of interest" description="Disordered" evidence="1">
    <location>
        <begin position="1"/>
        <end position="30"/>
    </location>
</feature>
<accession>A0A557ST47</accession>
<evidence type="ECO:0000313" key="3">
    <source>
        <dbReference type="EMBL" id="TVP39772.1"/>
    </source>
</evidence>
<sequence length="210" mass="23570">MSKKKNNSDSDSNRNNASNKNDNNDGSYFARGRKKRKQYLKIIVPAVVGIAALAIVLAIFFPSENVAAKYGALGSAHEHAALLINLNGTNFDLAQQKYMVRSNYIHVESYNGTLDGTTIHKHSSNVPMGEFFKSIRMDASNGCFITDSNQRLCDDDQYKLSFYVNGNESEDIMSYVINDDDRILITYGKENSTEINKQLQELNKLPINKK</sequence>
<keyword evidence="2" id="KW-0472">Membrane</keyword>